<gene>
    <name evidence="1" type="ORF">M404DRAFT_997376</name>
</gene>
<evidence type="ECO:0000313" key="2">
    <source>
        <dbReference type="Proteomes" id="UP000054217"/>
    </source>
</evidence>
<organism evidence="1 2">
    <name type="scientific">Pisolithus tinctorius Marx 270</name>
    <dbReference type="NCBI Taxonomy" id="870435"/>
    <lineage>
        <taxon>Eukaryota</taxon>
        <taxon>Fungi</taxon>
        <taxon>Dikarya</taxon>
        <taxon>Basidiomycota</taxon>
        <taxon>Agaricomycotina</taxon>
        <taxon>Agaricomycetes</taxon>
        <taxon>Agaricomycetidae</taxon>
        <taxon>Boletales</taxon>
        <taxon>Sclerodermatineae</taxon>
        <taxon>Pisolithaceae</taxon>
        <taxon>Pisolithus</taxon>
    </lineage>
</organism>
<accession>A0A0C3PJT5</accession>
<proteinExistence type="predicted"/>
<protein>
    <submittedName>
        <fullName evidence="1">Uncharacterized protein</fullName>
    </submittedName>
</protein>
<feature type="non-terminal residue" evidence="1">
    <location>
        <position position="1"/>
    </location>
</feature>
<dbReference type="InParanoid" id="A0A0C3PJT5"/>
<dbReference type="AlphaFoldDB" id="A0A0C3PJT5"/>
<keyword evidence="2" id="KW-1185">Reference proteome</keyword>
<dbReference type="Proteomes" id="UP000054217">
    <property type="component" value="Unassembled WGS sequence"/>
</dbReference>
<reference evidence="1 2" key="1">
    <citation type="submission" date="2014-04" db="EMBL/GenBank/DDBJ databases">
        <authorList>
            <consortium name="DOE Joint Genome Institute"/>
            <person name="Kuo A."/>
            <person name="Kohler A."/>
            <person name="Costa M.D."/>
            <person name="Nagy L.G."/>
            <person name="Floudas D."/>
            <person name="Copeland A."/>
            <person name="Barry K.W."/>
            <person name="Cichocki N."/>
            <person name="Veneault-Fourrey C."/>
            <person name="LaButti K."/>
            <person name="Lindquist E.A."/>
            <person name="Lipzen A."/>
            <person name="Lundell T."/>
            <person name="Morin E."/>
            <person name="Murat C."/>
            <person name="Sun H."/>
            <person name="Tunlid A."/>
            <person name="Henrissat B."/>
            <person name="Grigoriev I.V."/>
            <person name="Hibbett D.S."/>
            <person name="Martin F."/>
            <person name="Nordberg H.P."/>
            <person name="Cantor M.N."/>
            <person name="Hua S.X."/>
        </authorList>
    </citation>
    <scope>NUCLEOTIDE SEQUENCE [LARGE SCALE GENOMIC DNA]</scope>
    <source>
        <strain evidence="1 2">Marx 270</strain>
    </source>
</reference>
<evidence type="ECO:0000313" key="1">
    <source>
        <dbReference type="EMBL" id="KIO08449.1"/>
    </source>
</evidence>
<name>A0A0C3PJT5_PISTI</name>
<dbReference type="HOGENOM" id="CLU_2672059_0_0_1"/>
<reference evidence="2" key="2">
    <citation type="submission" date="2015-01" db="EMBL/GenBank/DDBJ databases">
        <title>Evolutionary Origins and Diversification of the Mycorrhizal Mutualists.</title>
        <authorList>
            <consortium name="DOE Joint Genome Institute"/>
            <consortium name="Mycorrhizal Genomics Consortium"/>
            <person name="Kohler A."/>
            <person name="Kuo A."/>
            <person name="Nagy L.G."/>
            <person name="Floudas D."/>
            <person name="Copeland A."/>
            <person name="Barry K.W."/>
            <person name="Cichocki N."/>
            <person name="Veneault-Fourrey C."/>
            <person name="LaButti K."/>
            <person name="Lindquist E.A."/>
            <person name="Lipzen A."/>
            <person name="Lundell T."/>
            <person name="Morin E."/>
            <person name="Murat C."/>
            <person name="Riley R."/>
            <person name="Ohm R."/>
            <person name="Sun H."/>
            <person name="Tunlid A."/>
            <person name="Henrissat B."/>
            <person name="Grigoriev I.V."/>
            <person name="Hibbett D.S."/>
            <person name="Martin F."/>
        </authorList>
    </citation>
    <scope>NUCLEOTIDE SEQUENCE [LARGE SCALE GENOMIC DNA]</scope>
    <source>
        <strain evidence="2">Marx 270</strain>
    </source>
</reference>
<sequence>MFTQTASICQRLRHADVGPVIRSLGADIYRLSHPKNAEMCCLSDLTTSEPPSFPSWWVIDFAQASGRLPGARSKI</sequence>
<dbReference type="EMBL" id="KN831957">
    <property type="protein sequence ID" value="KIO08449.1"/>
    <property type="molecule type" value="Genomic_DNA"/>
</dbReference>